<keyword evidence="4" id="KW-1185">Reference proteome</keyword>
<dbReference type="InterPro" id="IPR006016">
    <property type="entry name" value="UspA"/>
</dbReference>
<sequence>MNHPVTVGLDGSPESLASAEWAAGEALRRRLPLRLVHVRPPAPPTPPGGVDIHHWEEKLLRENREALEQRHPGLSVTTGHITDQDPVHALLDACDAAELLVLGSRGLSGMAGFLLGSVAMATVARAAKPVVLVRAATAGAGAPGAATPAPEGREVVLGWDVRHPNDALVEFAFDAAERRGVPLRVVSAWAPAPALRYEPTAAAGGNLEPSTEELARERAETLEGLLRPWREAHPGVEVIPGVPLGSAGRELIEAAEDASLVVVGRRRTSGLHIGPRLGSVAHAVLHHVSAPVAVVPHD</sequence>
<comment type="caution">
    <text evidence="3">The sequence shown here is derived from an EMBL/GenBank/DDBJ whole genome shotgun (WGS) entry which is preliminary data.</text>
</comment>
<evidence type="ECO:0000256" key="1">
    <source>
        <dbReference type="ARBA" id="ARBA00008791"/>
    </source>
</evidence>
<dbReference type="PANTHER" id="PTHR46268">
    <property type="entry name" value="STRESS RESPONSE PROTEIN NHAX"/>
    <property type="match status" value="1"/>
</dbReference>
<comment type="similarity">
    <text evidence="1">Belongs to the universal stress protein A family.</text>
</comment>
<name>A0A3M8EQY3_9ACTN</name>
<dbReference type="AlphaFoldDB" id="A0A3M8EQY3"/>
<feature type="domain" description="UspA" evidence="2">
    <location>
        <begin position="160"/>
        <end position="296"/>
    </location>
</feature>
<accession>A0A3M8EQY3</accession>
<dbReference type="Proteomes" id="UP000028058">
    <property type="component" value="Unassembled WGS sequence"/>
</dbReference>
<dbReference type="SUPFAM" id="SSF52402">
    <property type="entry name" value="Adenine nucleotide alpha hydrolases-like"/>
    <property type="match status" value="2"/>
</dbReference>
<proteinExistence type="inferred from homology"/>
<dbReference type="Gene3D" id="3.40.50.620">
    <property type="entry name" value="HUPs"/>
    <property type="match status" value="2"/>
</dbReference>
<dbReference type="RefSeq" id="WP_043469406.1">
    <property type="nucleotide sequence ID" value="NZ_CP134822.1"/>
</dbReference>
<dbReference type="EMBL" id="JNAD02000025">
    <property type="protein sequence ID" value="RKM90176.1"/>
    <property type="molecule type" value="Genomic_DNA"/>
</dbReference>
<dbReference type="OrthoDB" id="4867015at2"/>
<feature type="domain" description="UspA" evidence="2">
    <location>
        <begin position="1"/>
        <end position="134"/>
    </location>
</feature>
<reference evidence="3 4" key="1">
    <citation type="journal article" date="2014" name="Genome Announc.">
        <title>Draft Genome Sequence of Streptomyces fradiae ATCC 19609, a Strain Highly Sensitive to Antibiotics.</title>
        <authorList>
            <person name="Bekker O.B."/>
            <person name="Klimina K.M."/>
            <person name="Vatlin A.A."/>
            <person name="Zakharevich N.V."/>
            <person name="Kasianov A.S."/>
            <person name="Danilenko V.N."/>
        </authorList>
    </citation>
    <scope>NUCLEOTIDE SEQUENCE [LARGE SCALE GENOMIC DNA]</scope>
    <source>
        <strain evidence="3 4">ATCC 19609</strain>
    </source>
</reference>
<evidence type="ECO:0000259" key="2">
    <source>
        <dbReference type="Pfam" id="PF00582"/>
    </source>
</evidence>
<dbReference type="PRINTS" id="PR01438">
    <property type="entry name" value="UNVRSLSTRESS"/>
</dbReference>
<organism evidence="3 4">
    <name type="scientific">Streptomyces xinghaiensis</name>
    <dbReference type="NCBI Taxonomy" id="1038928"/>
    <lineage>
        <taxon>Bacteria</taxon>
        <taxon>Bacillati</taxon>
        <taxon>Actinomycetota</taxon>
        <taxon>Actinomycetes</taxon>
        <taxon>Kitasatosporales</taxon>
        <taxon>Streptomycetaceae</taxon>
        <taxon>Streptomyces</taxon>
    </lineage>
</organism>
<dbReference type="PANTHER" id="PTHR46268:SF6">
    <property type="entry name" value="UNIVERSAL STRESS PROTEIN UP12"/>
    <property type="match status" value="1"/>
</dbReference>
<protein>
    <submittedName>
        <fullName evidence="3">Universal stress protein</fullName>
    </submittedName>
</protein>
<dbReference type="Pfam" id="PF00582">
    <property type="entry name" value="Usp"/>
    <property type="match status" value="2"/>
</dbReference>
<evidence type="ECO:0000313" key="4">
    <source>
        <dbReference type="Proteomes" id="UP000028058"/>
    </source>
</evidence>
<gene>
    <name evidence="3" type="ORF">SFRA_032145</name>
</gene>
<dbReference type="InterPro" id="IPR014729">
    <property type="entry name" value="Rossmann-like_a/b/a_fold"/>
</dbReference>
<evidence type="ECO:0000313" key="3">
    <source>
        <dbReference type="EMBL" id="RKM90176.1"/>
    </source>
</evidence>
<dbReference type="InterPro" id="IPR006015">
    <property type="entry name" value="Universal_stress_UspA"/>
</dbReference>